<sequence length="89" mass="9004">MVHSVTPIVGLRIGEVIKAGEDAVALGTVVTGNDGHDYILAKAADAVADAATVILTEPAMTVATGAGAWTNTNAALVTGDRAWFKKTAI</sequence>
<accession>A0ABS9QPG8</accession>
<dbReference type="Proteomes" id="UP001201701">
    <property type="component" value="Unassembled WGS sequence"/>
</dbReference>
<protein>
    <recommendedName>
        <fullName evidence="3">DUF2190 family protein</fullName>
    </recommendedName>
</protein>
<evidence type="ECO:0000313" key="1">
    <source>
        <dbReference type="EMBL" id="MCG7509358.1"/>
    </source>
</evidence>
<dbReference type="RefSeq" id="WP_239370832.1">
    <property type="nucleotide sequence ID" value="NZ_JAKREW010000094.1"/>
</dbReference>
<gene>
    <name evidence="1" type="ORF">L4923_30435</name>
</gene>
<comment type="caution">
    <text evidence="1">The sequence shown here is derived from an EMBL/GenBank/DDBJ whole genome shotgun (WGS) entry which is preliminary data.</text>
</comment>
<organism evidence="1 2">
    <name type="scientific">Mesorhizobium retamae</name>
    <dbReference type="NCBI Taxonomy" id="2912854"/>
    <lineage>
        <taxon>Bacteria</taxon>
        <taxon>Pseudomonadati</taxon>
        <taxon>Pseudomonadota</taxon>
        <taxon>Alphaproteobacteria</taxon>
        <taxon>Hyphomicrobiales</taxon>
        <taxon>Phyllobacteriaceae</taxon>
        <taxon>Mesorhizobium</taxon>
    </lineage>
</organism>
<evidence type="ECO:0008006" key="3">
    <source>
        <dbReference type="Google" id="ProtNLM"/>
    </source>
</evidence>
<name>A0ABS9QPG8_9HYPH</name>
<keyword evidence="2" id="KW-1185">Reference proteome</keyword>
<reference evidence="1 2" key="1">
    <citation type="submission" date="2022-02" db="EMBL/GenBank/DDBJ databases">
        <title>Draft genome sequence of Mezorhizobium retamae strain IRAMC:0171 isolated from Retama raetam nodules.</title>
        <authorList>
            <person name="Bengaied R."/>
            <person name="Sbissi I."/>
            <person name="Huber K."/>
            <person name="Ghodbane F."/>
            <person name="Nouioui I."/>
            <person name="Tarhouni M."/>
            <person name="Gtari M."/>
        </authorList>
    </citation>
    <scope>NUCLEOTIDE SEQUENCE [LARGE SCALE GENOMIC DNA]</scope>
    <source>
        <strain evidence="1 2">IRAMC:0171</strain>
    </source>
</reference>
<dbReference type="EMBL" id="JAKREW010000094">
    <property type="protein sequence ID" value="MCG7509358.1"/>
    <property type="molecule type" value="Genomic_DNA"/>
</dbReference>
<evidence type="ECO:0000313" key="2">
    <source>
        <dbReference type="Proteomes" id="UP001201701"/>
    </source>
</evidence>
<proteinExistence type="predicted"/>